<reference evidence="3" key="1">
    <citation type="submission" date="2020-03" db="EMBL/GenBank/DDBJ databases">
        <title>Castanea mollissima Vanexum genome sequencing.</title>
        <authorList>
            <person name="Staton M."/>
        </authorList>
    </citation>
    <scope>NUCLEOTIDE SEQUENCE</scope>
    <source>
        <tissue evidence="3">Leaf</tissue>
    </source>
</reference>
<organism evidence="3 4">
    <name type="scientific">Castanea mollissima</name>
    <name type="common">Chinese chestnut</name>
    <dbReference type="NCBI Taxonomy" id="60419"/>
    <lineage>
        <taxon>Eukaryota</taxon>
        <taxon>Viridiplantae</taxon>
        <taxon>Streptophyta</taxon>
        <taxon>Embryophyta</taxon>
        <taxon>Tracheophyta</taxon>
        <taxon>Spermatophyta</taxon>
        <taxon>Magnoliopsida</taxon>
        <taxon>eudicotyledons</taxon>
        <taxon>Gunneridae</taxon>
        <taxon>Pentapetalae</taxon>
        <taxon>rosids</taxon>
        <taxon>fabids</taxon>
        <taxon>Fagales</taxon>
        <taxon>Fagaceae</taxon>
        <taxon>Castanea</taxon>
    </lineage>
</organism>
<keyword evidence="4" id="KW-1185">Reference proteome</keyword>
<keyword evidence="2" id="KW-0812">Transmembrane</keyword>
<protein>
    <submittedName>
        <fullName evidence="3">Uncharacterized protein</fullName>
    </submittedName>
</protein>
<accession>A0A8J4RBC5</accession>
<evidence type="ECO:0000256" key="2">
    <source>
        <dbReference type="SAM" id="Phobius"/>
    </source>
</evidence>
<evidence type="ECO:0000256" key="1">
    <source>
        <dbReference type="SAM" id="MobiDB-lite"/>
    </source>
</evidence>
<name>A0A8J4RBC5_9ROSI</name>
<feature type="transmembrane region" description="Helical" evidence="2">
    <location>
        <begin position="31"/>
        <end position="52"/>
    </location>
</feature>
<feature type="region of interest" description="Disordered" evidence="1">
    <location>
        <begin position="93"/>
        <end position="122"/>
    </location>
</feature>
<feature type="compositionally biased region" description="Polar residues" evidence="1">
    <location>
        <begin position="94"/>
        <end position="105"/>
    </location>
</feature>
<sequence>MSPKSLPAPCDSILGFVHFDLQSINDFQKQAIFPLSAIWILTFPIPVLLKLVSLPHSDFAMRKLEDAELNKVRESSIFLEDDHVKRKVLHEVHSGTNPISNSLPQQRWKPKLRGSSQLLRSP</sequence>
<comment type="caution">
    <text evidence="3">The sequence shown here is derived from an EMBL/GenBank/DDBJ whole genome shotgun (WGS) entry which is preliminary data.</text>
</comment>
<dbReference type="AlphaFoldDB" id="A0A8J4RBC5"/>
<keyword evidence="2" id="KW-0472">Membrane</keyword>
<keyword evidence="2" id="KW-1133">Transmembrane helix</keyword>
<evidence type="ECO:0000313" key="3">
    <source>
        <dbReference type="EMBL" id="KAF3969667.1"/>
    </source>
</evidence>
<dbReference type="EMBL" id="JRKL02000621">
    <property type="protein sequence ID" value="KAF3969667.1"/>
    <property type="molecule type" value="Genomic_DNA"/>
</dbReference>
<gene>
    <name evidence="3" type="ORF">CMV_006552</name>
</gene>
<dbReference type="Proteomes" id="UP000737018">
    <property type="component" value="Unassembled WGS sequence"/>
</dbReference>
<evidence type="ECO:0000313" key="4">
    <source>
        <dbReference type="Proteomes" id="UP000737018"/>
    </source>
</evidence>
<proteinExistence type="predicted"/>
<dbReference type="OrthoDB" id="1671823at2759"/>